<evidence type="ECO:0000256" key="1">
    <source>
        <dbReference type="ARBA" id="ARBA00004651"/>
    </source>
</evidence>
<evidence type="ECO:0000313" key="9">
    <source>
        <dbReference type="EMBL" id="MCZ0703092.1"/>
    </source>
</evidence>
<evidence type="ECO:0000256" key="4">
    <source>
        <dbReference type="ARBA" id="ARBA00022475"/>
    </source>
</evidence>
<comment type="caution">
    <text evidence="9">The sequence shown here is derived from an EMBL/GenBank/DDBJ whole genome shotgun (WGS) entry which is preliminary data.</text>
</comment>
<feature type="transmembrane region" description="Helical" evidence="8">
    <location>
        <begin position="359"/>
        <end position="377"/>
    </location>
</feature>
<dbReference type="RefSeq" id="WP_268779862.1">
    <property type="nucleotide sequence ID" value="NZ_JAPRAT010000012.1"/>
</dbReference>
<dbReference type="Proteomes" id="UP001084197">
    <property type="component" value="Unassembled WGS sequence"/>
</dbReference>
<evidence type="ECO:0000256" key="8">
    <source>
        <dbReference type="SAM" id="Phobius"/>
    </source>
</evidence>
<evidence type="ECO:0000313" key="10">
    <source>
        <dbReference type="Proteomes" id="UP001084197"/>
    </source>
</evidence>
<keyword evidence="5 8" id="KW-0812">Transmembrane</keyword>
<evidence type="ECO:0000256" key="6">
    <source>
        <dbReference type="ARBA" id="ARBA00022989"/>
    </source>
</evidence>
<evidence type="ECO:0000256" key="5">
    <source>
        <dbReference type="ARBA" id="ARBA00022692"/>
    </source>
</evidence>
<dbReference type="AlphaFoldDB" id="A0A9J6RCR7"/>
<feature type="transmembrane region" description="Helical" evidence="8">
    <location>
        <begin position="12"/>
        <end position="33"/>
    </location>
</feature>
<gene>
    <name evidence="9" type="ORF">OWO01_07695</name>
</gene>
<feature type="transmembrane region" description="Helical" evidence="8">
    <location>
        <begin position="320"/>
        <end position="339"/>
    </location>
</feature>
<dbReference type="PANTHER" id="PTHR42925">
    <property type="entry name" value="MULTIDRUG AND TOXIN EFFLUX PROTEIN MATE FAMILY"/>
    <property type="match status" value="1"/>
</dbReference>
<feature type="transmembrane region" description="Helical" evidence="8">
    <location>
        <begin position="240"/>
        <end position="266"/>
    </location>
</feature>
<dbReference type="GO" id="GO:0005886">
    <property type="term" value="C:plasma membrane"/>
    <property type="evidence" value="ECO:0007669"/>
    <property type="project" value="UniProtKB-SubCell"/>
</dbReference>
<protein>
    <submittedName>
        <fullName evidence="9">MATE family efflux transporter</fullName>
    </submittedName>
</protein>
<keyword evidence="7 8" id="KW-0472">Membrane</keyword>
<accession>A0A9J6RCR7</accession>
<keyword evidence="10" id="KW-1185">Reference proteome</keyword>
<dbReference type="CDD" id="cd13134">
    <property type="entry name" value="MATE_like_8"/>
    <property type="match status" value="1"/>
</dbReference>
<comment type="similarity">
    <text evidence="2">Belongs to the multi antimicrobial extrusion (MATE) (TC 2.A.66.1) family.</text>
</comment>
<keyword evidence="6 8" id="KW-1133">Transmembrane helix</keyword>
<dbReference type="InterPro" id="IPR048279">
    <property type="entry name" value="MdtK-like"/>
</dbReference>
<dbReference type="GO" id="GO:0042910">
    <property type="term" value="F:xenobiotic transmembrane transporter activity"/>
    <property type="evidence" value="ECO:0007669"/>
    <property type="project" value="InterPro"/>
</dbReference>
<comment type="subcellular location">
    <subcellularLocation>
        <location evidence="1">Cell membrane</location>
        <topology evidence="1">Multi-pass membrane protein</topology>
    </subcellularLocation>
</comment>
<dbReference type="PANTHER" id="PTHR42925:SF2">
    <property type="entry name" value="NA+ DRIVEN MULTIDRUG EFFLUX PUMP"/>
    <property type="match status" value="1"/>
</dbReference>
<dbReference type="NCBIfam" id="TIGR00797">
    <property type="entry name" value="matE"/>
    <property type="match status" value="1"/>
</dbReference>
<keyword evidence="4" id="KW-1003">Cell membrane</keyword>
<proteinExistence type="inferred from homology"/>
<organism evidence="9 10">
    <name type="scientific">Natronobacillus azotifigens</name>
    <dbReference type="NCBI Taxonomy" id="472978"/>
    <lineage>
        <taxon>Bacteria</taxon>
        <taxon>Bacillati</taxon>
        <taxon>Bacillota</taxon>
        <taxon>Bacilli</taxon>
        <taxon>Bacillales</taxon>
        <taxon>Bacillaceae</taxon>
        <taxon>Natronobacillus</taxon>
    </lineage>
</organism>
<dbReference type="PIRSF" id="PIRSF006603">
    <property type="entry name" value="DinF"/>
    <property type="match status" value="1"/>
</dbReference>
<dbReference type="InterPro" id="IPR047135">
    <property type="entry name" value="YsiQ"/>
</dbReference>
<dbReference type="EMBL" id="JAPRAT010000012">
    <property type="protein sequence ID" value="MCZ0703092.1"/>
    <property type="molecule type" value="Genomic_DNA"/>
</dbReference>
<dbReference type="InterPro" id="IPR002528">
    <property type="entry name" value="MATE_fam"/>
</dbReference>
<sequence length="468" mass="51724">MINNEKKQFYRRMLSFAIPIIIQTLITSSLNMVDSIMVGQLGVNSIAAVGLANKVNSMFFIILQGFATGAAIFAAQYWGKKDRLGIGKITVITFVIISAVATLFMAIILLFSKGVISLFSSDQEVILLGASYLTIIAFSYITTGVTILFQVILRSMGEVKSAMYVNVFVIVLNTFLNYVFIFGSIGMPAFGVQGAAFATVFARLMQCILLILLVKRFNVLSVLRKHSFRQIFDFALIRRYVDIAIPSVINHVVWTLGEVTFFWLYAFLGTDVVAAVTLVDPLIFVFMASFIGISDASSIMVGNSIGANKNELAYTHSKRFLVITFMLSIMAGVGILLVAPHFIKLYNVTPQVVENARSVLLIYGLIITPRFLNMVNNMGILRAGGDTKFVLYLDLLGVWLVGIPVAAIAIYFQLPLYVVFLLANSHEIVRVVFGLKRTLSKTWLRDITEVKSRGEGIVISAAKKNKFS</sequence>
<reference evidence="9" key="1">
    <citation type="submission" date="2022-11" db="EMBL/GenBank/DDBJ databases">
        <title>WGS of Natronobacillus azotifigens 24KS-1, an anaerobic diazotrophic haloalkaliphile from soda-rich habitats.</title>
        <authorList>
            <person name="Sorokin D.Y."/>
            <person name="Merkel A.Y."/>
        </authorList>
    </citation>
    <scope>NUCLEOTIDE SEQUENCE</scope>
    <source>
        <strain evidence="9">24KS-1</strain>
    </source>
</reference>
<evidence type="ECO:0000256" key="2">
    <source>
        <dbReference type="ARBA" id="ARBA00010199"/>
    </source>
</evidence>
<evidence type="ECO:0000256" key="3">
    <source>
        <dbReference type="ARBA" id="ARBA00022448"/>
    </source>
</evidence>
<feature type="transmembrane region" description="Helical" evidence="8">
    <location>
        <begin position="272"/>
        <end position="293"/>
    </location>
</feature>
<feature type="transmembrane region" description="Helical" evidence="8">
    <location>
        <begin position="58"/>
        <end position="79"/>
    </location>
</feature>
<name>A0A9J6RCR7_9BACI</name>
<feature type="transmembrane region" description="Helical" evidence="8">
    <location>
        <begin position="132"/>
        <end position="153"/>
    </location>
</feature>
<feature type="transmembrane region" description="Helical" evidence="8">
    <location>
        <begin position="91"/>
        <end position="112"/>
    </location>
</feature>
<feature type="transmembrane region" description="Helical" evidence="8">
    <location>
        <begin position="389"/>
        <end position="410"/>
    </location>
</feature>
<evidence type="ECO:0000256" key="7">
    <source>
        <dbReference type="ARBA" id="ARBA00023136"/>
    </source>
</evidence>
<dbReference type="Pfam" id="PF01554">
    <property type="entry name" value="MatE"/>
    <property type="match status" value="2"/>
</dbReference>
<feature type="transmembrane region" description="Helical" evidence="8">
    <location>
        <begin position="196"/>
        <end position="219"/>
    </location>
</feature>
<keyword evidence="3" id="KW-0813">Transport</keyword>
<dbReference type="GO" id="GO:0015297">
    <property type="term" value="F:antiporter activity"/>
    <property type="evidence" value="ECO:0007669"/>
    <property type="project" value="InterPro"/>
</dbReference>
<feature type="transmembrane region" description="Helical" evidence="8">
    <location>
        <begin position="165"/>
        <end position="190"/>
    </location>
</feature>